<keyword evidence="3" id="KW-1185">Reference proteome</keyword>
<dbReference type="AlphaFoldDB" id="A0AA86QP58"/>
<proteinExistence type="predicted"/>
<evidence type="ECO:0000313" key="2">
    <source>
        <dbReference type="EMBL" id="CAL6060916.1"/>
    </source>
</evidence>
<gene>
    <name evidence="1" type="ORF">HINF_LOCUS45352</name>
    <name evidence="2" type="ORF">HINF_LOCUS49458</name>
</gene>
<reference evidence="1" key="1">
    <citation type="submission" date="2023-06" db="EMBL/GenBank/DDBJ databases">
        <authorList>
            <person name="Kurt Z."/>
        </authorList>
    </citation>
    <scope>NUCLEOTIDE SEQUENCE</scope>
</reference>
<comment type="caution">
    <text evidence="1">The sequence shown here is derived from an EMBL/GenBank/DDBJ whole genome shotgun (WGS) entry which is preliminary data.</text>
</comment>
<dbReference type="EMBL" id="CATOUU010000890">
    <property type="protein sequence ID" value="CAI9957707.1"/>
    <property type="molecule type" value="Genomic_DNA"/>
</dbReference>
<organism evidence="1">
    <name type="scientific">Hexamita inflata</name>
    <dbReference type="NCBI Taxonomy" id="28002"/>
    <lineage>
        <taxon>Eukaryota</taxon>
        <taxon>Metamonada</taxon>
        <taxon>Diplomonadida</taxon>
        <taxon>Hexamitidae</taxon>
        <taxon>Hexamitinae</taxon>
        <taxon>Hexamita</taxon>
    </lineage>
</organism>
<reference evidence="2 3" key="2">
    <citation type="submission" date="2024-07" db="EMBL/GenBank/DDBJ databases">
        <authorList>
            <person name="Akdeniz Z."/>
        </authorList>
    </citation>
    <scope>NUCLEOTIDE SEQUENCE [LARGE SCALE GENOMIC DNA]</scope>
</reference>
<protein>
    <submittedName>
        <fullName evidence="1">Cysteine-rich membrane protein 2</fullName>
    </submittedName>
    <submittedName>
        <fullName evidence="2">Cysteine-rich_membrane protein 2</fullName>
    </submittedName>
</protein>
<dbReference type="EMBL" id="CAXDID020000232">
    <property type="protein sequence ID" value="CAL6060916.1"/>
    <property type="molecule type" value="Genomic_DNA"/>
</dbReference>
<evidence type="ECO:0000313" key="1">
    <source>
        <dbReference type="EMBL" id="CAI9957707.1"/>
    </source>
</evidence>
<evidence type="ECO:0000313" key="3">
    <source>
        <dbReference type="Proteomes" id="UP001642409"/>
    </source>
</evidence>
<dbReference type="Proteomes" id="UP001642409">
    <property type="component" value="Unassembled WGS sequence"/>
</dbReference>
<name>A0AA86QP58_9EUKA</name>
<sequence>MNVVQVPVNGQVLQPATAPTTVIVINNNVSKISCMEIVFLCQAPQFERCQCLCGFWTLIGGAGLECCCCYGCDRPDCKAVCCAGITLNLLSGMLYGLIVSSIVGCKMMHT</sequence>
<accession>A0AA86QP58</accession>